<dbReference type="PROSITE" id="PS01124">
    <property type="entry name" value="HTH_ARAC_FAMILY_2"/>
    <property type="match status" value="1"/>
</dbReference>
<name>A0ABR6WFA6_9BACT</name>
<keyword evidence="6" id="KW-1185">Reference proteome</keyword>
<dbReference type="Proteomes" id="UP000700732">
    <property type="component" value="Unassembled WGS sequence"/>
</dbReference>
<feature type="domain" description="HTH araC/xylS-type" evidence="4">
    <location>
        <begin position="197"/>
        <end position="295"/>
    </location>
</feature>
<dbReference type="PROSITE" id="PS00041">
    <property type="entry name" value="HTH_ARAC_FAMILY_1"/>
    <property type="match status" value="1"/>
</dbReference>
<dbReference type="InterPro" id="IPR018060">
    <property type="entry name" value="HTH_AraC"/>
</dbReference>
<evidence type="ECO:0000256" key="3">
    <source>
        <dbReference type="ARBA" id="ARBA00023163"/>
    </source>
</evidence>
<dbReference type="InterPro" id="IPR003313">
    <property type="entry name" value="AraC-bd"/>
</dbReference>
<evidence type="ECO:0000313" key="6">
    <source>
        <dbReference type="Proteomes" id="UP000700732"/>
    </source>
</evidence>
<dbReference type="SMART" id="SM00342">
    <property type="entry name" value="HTH_ARAC"/>
    <property type="match status" value="1"/>
</dbReference>
<sequence length="308" mass="35445">MNQYRKYVNEQQVQGLLTQTPSWGVDILTIGHNLHPARKAYPDHNHPNQYYFDWSEGRVLDEFQLVFIANGQGVFESQATPPTLVEGGTAFLLYPGVWHRFKPSYDSGWEELWVGFRGHFAEYLMRQECFNPEQPLIPIGLRSELLNVFTRLIDTLKYEGTAHQQIATCQVIQLLGLVYTSALLSDTGRNRREQIVHQVRYKIQGIWAQPIDFQKLAEENNVSYVWLRKAFKEVMGVAPGQYHLNLKIDKAIQMLGETSLSISEIAHEAGFESLFYFSRIFRKKTALSPSEFRAKRLLVSLEKMGSNG</sequence>
<proteinExistence type="predicted"/>
<dbReference type="PANTHER" id="PTHR43280:SF30">
    <property type="entry name" value="MMSAB OPERON REGULATORY PROTEIN"/>
    <property type="match status" value="1"/>
</dbReference>
<evidence type="ECO:0000256" key="1">
    <source>
        <dbReference type="ARBA" id="ARBA00023015"/>
    </source>
</evidence>
<dbReference type="SUPFAM" id="SSF51215">
    <property type="entry name" value="Regulatory protein AraC"/>
    <property type="match status" value="1"/>
</dbReference>
<dbReference type="InterPro" id="IPR009057">
    <property type="entry name" value="Homeodomain-like_sf"/>
</dbReference>
<reference evidence="5 6" key="1">
    <citation type="submission" date="2019-06" db="EMBL/GenBank/DDBJ databases">
        <title>Spirosoma utsteinense sp. nov. isolated from Antarctic ice-free soils.</title>
        <authorList>
            <person name="Tahon G."/>
        </authorList>
    </citation>
    <scope>NUCLEOTIDE SEQUENCE [LARGE SCALE GENOMIC DNA]</scope>
    <source>
        <strain evidence="5 6">LMG 31447</strain>
    </source>
</reference>
<keyword evidence="1" id="KW-0805">Transcription regulation</keyword>
<comment type="caution">
    <text evidence="5">The sequence shown here is derived from an EMBL/GenBank/DDBJ whole genome shotgun (WGS) entry which is preliminary data.</text>
</comment>
<dbReference type="PRINTS" id="PR00032">
    <property type="entry name" value="HTHARAC"/>
</dbReference>
<evidence type="ECO:0000256" key="2">
    <source>
        <dbReference type="ARBA" id="ARBA00023125"/>
    </source>
</evidence>
<keyword evidence="3" id="KW-0804">Transcription</keyword>
<dbReference type="InterPro" id="IPR037923">
    <property type="entry name" value="HTH-like"/>
</dbReference>
<dbReference type="EMBL" id="VFIA01000052">
    <property type="protein sequence ID" value="MBC3794622.1"/>
    <property type="molecule type" value="Genomic_DNA"/>
</dbReference>
<protein>
    <submittedName>
        <fullName evidence="5">AraC-like DNA-binding protein</fullName>
    </submittedName>
</protein>
<dbReference type="Gene3D" id="1.10.10.60">
    <property type="entry name" value="Homeodomain-like"/>
    <property type="match status" value="2"/>
</dbReference>
<evidence type="ECO:0000259" key="4">
    <source>
        <dbReference type="PROSITE" id="PS01124"/>
    </source>
</evidence>
<dbReference type="RefSeq" id="WP_186741307.1">
    <property type="nucleotide sequence ID" value="NZ_VFIA01000052.1"/>
</dbReference>
<dbReference type="PANTHER" id="PTHR43280">
    <property type="entry name" value="ARAC-FAMILY TRANSCRIPTIONAL REGULATOR"/>
    <property type="match status" value="1"/>
</dbReference>
<dbReference type="SUPFAM" id="SSF46689">
    <property type="entry name" value="Homeodomain-like"/>
    <property type="match status" value="1"/>
</dbReference>
<evidence type="ECO:0000313" key="5">
    <source>
        <dbReference type="EMBL" id="MBC3794622.1"/>
    </source>
</evidence>
<dbReference type="InterPro" id="IPR018062">
    <property type="entry name" value="HTH_AraC-typ_CS"/>
</dbReference>
<dbReference type="Pfam" id="PF12833">
    <property type="entry name" value="HTH_18"/>
    <property type="match status" value="1"/>
</dbReference>
<gene>
    <name evidence="5" type="ORF">FH603_5152</name>
</gene>
<keyword evidence="2" id="KW-0238">DNA-binding</keyword>
<accession>A0ABR6WFA6</accession>
<dbReference type="Pfam" id="PF02311">
    <property type="entry name" value="AraC_binding"/>
    <property type="match status" value="1"/>
</dbReference>
<dbReference type="InterPro" id="IPR020449">
    <property type="entry name" value="Tscrpt_reg_AraC-type_HTH"/>
</dbReference>
<organism evidence="5 6">
    <name type="scientific">Spirosoma utsteinense</name>
    <dbReference type="NCBI Taxonomy" id="2585773"/>
    <lineage>
        <taxon>Bacteria</taxon>
        <taxon>Pseudomonadati</taxon>
        <taxon>Bacteroidota</taxon>
        <taxon>Cytophagia</taxon>
        <taxon>Cytophagales</taxon>
        <taxon>Cytophagaceae</taxon>
        <taxon>Spirosoma</taxon>
    </lineage>
</organism>